<keyword evidence="7" id="KW-0694">RNA-binding</keyword>
<organism evidence="9 10">
    <name type="scientific">Pseudodonghicola xiamenensis</name>
    <dbReference type="NCBI Taxonomy" id="337702"/>
    <lineage>
        <taxon>Bacteria</taxon>
        <taxon>Pseudomonadati</taxon>
        <taxon>Pseudomonadota</taxon>
        <taxon>Alphaproteobacteria</taxon>
        <taxon>Rhodobacterales</taxon>
        <taxon>Paracoccaceae</taxon>
        <taxon>Pseudodonghicola</taxon>
    </lineage>
</organism>
<keyword evidence="6" id="KW-0460">Magnesium</keyword>
<evidence type="ECO:0000256" key="3">
    <source>
        <dbReference type="ARBA" id="ARBA00022723"/>
    </source>
</evidence>
<evidence type="ECO:0000256" key="2">
    <source>
        <dbReference type="ARBA" id="ARBA00022722"/>
    </source>
</evidence>
<dbReference type="InterPro" id="IPR004659">
    <property type="entry name" value="RNase_E/G"/>
</dbReference>
<reference evidence="9" key="2">
    <citation type="submission" date="2020-09" db="EMBL/GenBank/DDBJ databases">
        <authorList>
            <person name="Sun Q."/>
            <person name="Zhou Y."/>
        </authorList>
    </citation>
    <scope>NUCLEOTIDE SEQUENCE</scope>
    <source>
        <strain evidence="9">CGMCC 1.7081</strain>
    </source>
</reference>
<dbReference type="Pfam" id="PF10150">
    <property type="entry name" value="RNase_E_G"/>
    <property type="match status" value="2"/>
</dbReference>
<dbReference type="EMBL" id="BNAP01000011">
    <property type="protein sequence ID" value="GHG93791.1"/>
    <property type="molecule type" value="Genomic_DNA"/>
</dbReference>
<keyword evidence="2" id="KW-0540">Nuclease</keyword>
<dbReference type="InterPro" id="IPR019307">
    <property type="entry name" value="RNA-bd_AU-1/RNase_E/G"/>
</dbReference>
<comment type="cofactor">
    <cofactor evidence="1">
        <name>Mg(2+)</name>
        <dbReference type="ChEBI" id="CHEBI:18420"/>
    </cofactor>
</comment>
<protein>
    <submittedName>
        <fullName evidence="9">Ribonuclease G</fullName>
    </submittedName>
</protein>
<evidence type="ECO:0000259" key="8">
    <source>
        <dbReference type="Pfam" id="PF10150"/>
    </source>
</evidence>
<evidence type="ECO:0000256" key="7">
    <source>
        <dbReference type="ARBA" id="ARBA00022884"/>
    </source>
</evidence>
<dbReference type="PANTHER" id="PTHR30001:SF1">
    <property type="entry name" value="RIBONUCLEASE E_G-LIKE PROTEIN, CHLOROPLASTIC"/>
    <property type="match status" value="1"/>
</dbReference>
<dbReference type="GO" id="GO:0005737">
    <property type="term" value="C:cytoplasm"/>
    <property type="evidence" value="ECO:0007669"/>
    <property type="project" value="TreeGrafter"/>
</dbReference>
<dbReference type="GO" id="GO:0003723">
    <property type="term" value="F:RNA binding"/>
    <property type="evidence" value="ECO:0007669"/>
    <property type="project" value="UniProtKB-KW"/>
</dbReference>
<dbReference type="GO" id="GO:0004519">
    <property type="term" value="F:endonuclease activity"/>
    <property type="evidence" value="ECO:0007669"/>
    <property type="project" value="UniProtKB-KW"/>
</dbReference>
<evidence type="ECO:0000256" key="5">
    <source>
        <dbReference type="ARBA" id="ARBA00022801"/>
    </source>
</evidence>
<dbReference type="GO" id="GO:0006364">
    <property type="term" value="P:rRNA processing"/>
    <property type="evidence" value="ECO:0007669"/>
    <property type="project" value="TreeGrafter"/>
</dbReference>
<reference evidence="9" key="1">
    <citation type="journal article" date="2014" name="Int. J. Syst. Evol. Microbiol.">
        <title>Complete genome sequence of Corynebacterium casei LMG S-19264T (=DSM 44701T), isolated from a smear-ripened cheese.</title>
        <authorList>
            <consortium name="US DOE Joint Genome Institute (JGI-PGF)"/>
            <person name="Walter F."/>
            <person name="Albersmeier A."/>
            <person name="Kalinowski J."/>
            <person name="Ruckert C."/>
        </authorList>
    </citation>
    <scope>NUCLEOTIDE SEQUENCE</scope>
    <source>
        <strain evidence="9">CGMCC 1.7081</strain>
    </source>
</reference>
<feature type="domain" description="RNA-binding protein AU-1/Ribonuclease E/G" evidence="8">
    <location>
        <begin position="101"/>
        <end position="180"/>
    </location>
</feature>
<proteinExistence type="predicted"/>
<evidence type="ECO:0000256" key="1">
    <source>
        <dbReference type="ARBA" id="ARBA00001946"/>
    </source>
</evidence>
<dbReference type="GO" id="GO:0046872">
    <property type="term" value="F:metal ion binding"/>
    <property type="evidence" value="ECO:0007669"/>
    <property type="project" value="UniProtKB-KW"/>
</dbReference>
<keyword evidence="4" id="KW-0255">Endonuclease</keyword>
<comment type="caution">
    <text evidence="9">The sequence shown here is derived from an EMBL/GenBank/DDBJ whole genome shotgun (WGS) entry which is preliminary data.</text>
</comment>
<dbReference type="GO" id="GO:0016787">
    <property type="term" value="F:hydrolase activity"/>
    <property type="evidence" value="ECO:0007669"/>
    <property type="project" value="UniProtKB-KW"/>
</dbReference>
<dbReference type="AlphaFoldDB" id="A0A8J3ME17"/>
<dbReference type="PANTHER" id="PTHR30001">
    <property type="entry name" value="RIBONUCLEASE"/>
    <property type="match status" value="1"/>
</dbReference>
<gene>
    <name evidence="9" type="ORF">GCM10010961_26490</name>
</gene>
<dbReference type="GO" id="GO:0004540">
    <property type="term" value="F:RNA nuclease activity"/>
    <property type="evidence" value="ECO:0007669"/>
    <property type="project" value="InterPro"/>
</dbReference>
<dbReference type="RefSeq" id="WP_028095618.1">
    <property type="nucleotide sequence ID" value="NZ_BNAP01000011.1"/>
</dbReference>
<sequence>MKGRQIVLDHIGDREAAALMIDGQLEDILIDSDAPRPGAIYRAIAQRPMKGQGGLFLDTPDGTAYLRQIKGIAPGQALLVQVTGYAEPGKAIPVTTRLLFKSRYAIVTPEAPGVNLSRRIHDEEERIRILAAAGTDLAEASAHGIILRSACEGADEDDIAEDVDAMLDLADKVLADADGPAEKLTEGDGPHLLAWRDWSEPAEVETEAEGFARLGVLDAIEALKSARASLPGGAFLFVEPTRALIAVDVNTGADSSLAAGIKANIAAVRELPRQLRLRGLGGQIVIDLAPMPKKDRRTLESALRAAFRHDTEETVLAGWTPLGNYELQRKRGRLPLAPLLGEAGL</sequence>
<dbReference type="Proteomes" id="UP000611500">
    <property type="component" value="Unassembled WGS sequence"/>
</dbReference>
<keyword evidence="10" id="KW-1185">Reference proteome</keyword>
<evidence type="ECO:0000256" key="6">
    <source>
        <dbReference type="ARBA" id="ARBA00022842"/>
    </source>
</evidence>
<evidence type="ECO:0000313" key="10">
    <source>
        <dbReference type="Proteomes" id="UP000611500"/>
    </source>
</evidence>
<keyword evidence="5" id="KW-0378">Hydrolase</keyword>
<accession>A0A8J3ME17</accession>
<name>A0A8J3ME17_9RHOB</name>
<keyword evidence="3" id="KW-0479">Metal-binding</keyword>
<evidence type="ECO:0000256" key="4">
    <source>
        <dbReference type="ARBA" id="ARBA00022759"/>
    </source>
</evidence>
<feature type="domain" description="RNA-binding protein AU-1/Ribonuclease E/G" evidence="8">
    <location>
        <begin position="206"/>
        <end position="331"/>
    </location>
</feature>
<evidence type="ECO:0000313" key="9">
    <source>
        <dbReference type="EMBL" id="GHG93791.1"/>
    </source>
</evidence>